<dbReference type="Proteomes" id="UP000238274">
    <property type="component" value="Unassembled WGS sequence"/>
</dbReference>
<feature type="region of interest" description="Disordered" evidence="1">
    <location>
        <begin position="103"/>
        <end position="125"/>
    </location>
</feature>
<gene>
    <name evidence="2" type="ORF">PSHT_07610</name>
</gene>
<comment type="caution">
    <text evidence="2">The sequence shown here is derived from an EMBL/GenBank/DDBJ whole genome shotgun (WGS) entry which is preliminary data.</text>
</comment>
<organism evidence="2 3">
    <name type="scientific">Puccinia striiformis</name>
    <dbReference type="NCBI Taxonomy" id="27350"/>
    <lineage>
        <taxon>Eukaryota</taxon>
        <taxon>Fungi</taxon>
        <taxon>Dikarya</taxon>
        <taxon>Basidiomycota</taxon>
        <taxon>Pucciniomycotina</taxon>
        <taxon>Pucciniomycetes</taxon>
        <taxon>Pucciniales</taxon>
        <taxon>Pucciniaceae</taxon>
        <taxon>Puccinia</taxon>
    </lineage>
</organism>
<dbReference type="OrthoDB" id="2496588at2759"/>
<accession>A0A2S4VW35</accession>
<sequence>TAAETSSLSVITLSNTPRPSRLHICSTHYSGSHHYRLSYLNSSIMVLRALFYIFTIVRFKSINQDNRHVYTDPSGSQTPIAPSAGDKVADPNIFFKKGRLEKASLPPIPKGDDGDPDPTLSLDKAHKPQIPIQNAPFSRLLAWDASLPLHRGNVSVVDSRTGSQIYTIMPVPAKRGSFMIADEYGEMVLQARYKIKGRCGEKFTYNTFSKLGASYTVYPWVDDERWMMNTKGNGRDIRDQKLKYSPRSGENKGQVTFSSDGHRAADFESNQRLDKSQWEADTVGAVQSFSTLKIEETTLGDHYFIALWVMVKYRIEQCVA</sequence>
<evidence type="ECO:0000256" key="1">
    <source>
        <dbReference type="SAM" id="MobiDB-lite"/>
    </source>
</evidence>
<dbReference type="EMBL" id="PKSM01000095">
    <property type="protein sequence ID" value="POW13710.1"/>
    <property type="molecule type" value="Genomic_DNA"/>
</dbReference>
<reference evidence="3" key="3">
    <citation type="journal article" date="2018" name="Mol. Plant Microbe Interact.">
        <title>Genome sequence resources for the wheat stripe rust pathogen (Puccinia striiformis f. sp. tritici) and the barley stripe rust pathogen (Puccinia striiformis f. sp. hordei).</title>
        <authorList>
            <person name="Xia C."/>
            <person name="Wang M."/>
            <person name="Yin C."/>
            <person name="Cornejo O.E."/>
            <person name="Hulbert S.H."/>
            <person name="Chen X."/>
        </authorList>
    </citation>
    <scope>NUCLEOTIDE SEQUENCE [LARGE SCALE GENOMIC DNA]</scope>
    <source>
        <strain evidence="3">93TX-2</strain>
    </source>
</reference>
<dbReference type="VEuPathDB" id="FungiDB:PSTT_14158"/>
<proteinExistence type="predicted"/>
<protein>
    <submittedName>
        <fullName evidence="2">Uncharacterized protein</fullName>
    </submittedName>
</protein>
<name>A0A2S4VW35_9BASI</name>
<reference evidence="3" key="2">
    <citation type="journal article" date="2018" name="BMC Genomics">
        <title>Genomic insights into host adaptation between the wheat stripe rust pathogen (Puccinia striiformis f. sp. tritici) and the barley stripe rust pathogen (Puccinia striiformis f. sp. hordei).</title>
        <authorList>
            <person name="Xia C."/>
            <person name="Wang M."/>
            <person name="Yin C."/>
            <person name="Cornejo O.E."/>
            <person name="Hulbert S.H."/>
            <person name="Chen X."/>
        </authorList>
    </citation>
    <scope>NUCLEOTIDE SEQUENCE [LARGE SCALE GENOMIC DNA]</scope>
    <source>
        <strain evidence="3">93TX-2</strain>
    </source>
</reference>
<reference evidence="2 3" key="1">
    <citation type="submission" date="2017-12" db="EMBL/GenBank/DDBJ databases">
        <title>Gene loss provides genomic basis for host adaptation in cereal stripe rust fungi.</title>
        <authorList>
            <person name="Xia C."/>
        </authorList>
    </citation>
    <scope>NUCLEOTIDE SEQUENCE [LARGE SCALE GENOMIC DNA]</scope>
    <source>
        <strain evidence="2 3">93TX-2</strain>
    </source>
</reference>
<evidence type="ECO:0000313" key="2">
    <source>
        <dbReference type="EMBL" id="POW13710.1"/>
    </source>
</evidence>
<dbReference type="AlphaFoldDB" id="A0A2S4VW35"/>
<feature type="non-terminal residue" evidence="2">
    <location>
        <position position="1"/>
    </location>
</feature>
<feature type="non-terminal residue" evidence="2">
    <location>
        <position position="320"/>
    </location>
</feature>
<dbReference type="VEuPathDB" id="FungiDB:PSHT_07610"/>
<evidence type="ECO:0000313" key="3">
    <source>
        <dbReference type="Proteomes" id="UP000238274"/>
    </source>
</evidence>
<keyword evidence="3" id="KW-1185">Reference proteome</keyword>